<reference evidence="2 3" key="1">
    <citation type="journal article" date="2015" name="Sci. Rep.">
        <title>Genome of the facultative scuticociliatosis pathogen Pseudocohnilembus persalinus provides insight into its virulence through horizontal gene transfer.</title>
        <authorList>
            <person name="Xiong J."/>
            <person name="Wang G."/>
            <person name="Cheng J."/>
            <person name="Tian M."/>
            <person name="Pan X."/>
            <person name="Warren A."/>
            <person name="Jiang C."/>
            <person name="Yuan D."/>
            <person name="Miao W."/>
        </authorList>
    </citation>
    <scope>NUCLEOTIDE SEQUENCE [LARGE SCALE GENOMIC DNA]</scope>
    <source>
        <strain evidence="2">36N120E</strain>
    </source>
</reference>
<evidence type="ECO:0000313" key="2">
    <source>
        <dbReference type="EMBL" id="KRX04311.1"/>
    </source>
</evidence>
<organism evidence="2 3">
    <name type="scientific">Pseudocohnilembus persalinus</name>
    <name type="common">Ciliate</name>
    <dbReference type="NCBI Taxonomy" id="266149"/>
    <lineage>
        <taxon>Eukaryota</taxon>
        <taxon>Sar</taxon>
        <taxon>Alveolata</taxon>
        <taxon>Ciliophora</taxon>
        <taxon>Intramacronucleata</taxon>
        <taxon>Oligohymenophorea</taxon>
        <taxon>Scuticociliatia</taxon>
        <taxon>Philasterida</taxon>
        <taxon>Pseudocohnilembidae</taxon>
        <taxon>Pseudocohnilembus</taxon>
    </lineage>
</organism>
<accession>A0A0V0QQB0</accession>
<evidence type="ECO:0008006" key="4">
    <source>
        <dbReference type="Google" id="ProtNLM"/>
    </source>
</evidence>
<dbReference type="AlphaFoldDB" id="A0A0V0QQB0"/>
<gene>
    <name evidence="2" type="ORF">PPERSA_03551</name>
</gene>
<sequence length="169" mass="20712">MIFIRPLIQKVLIFKVFGSLIFFQLQAINRSSNQNLLRISNLHLYFIHHYNYCYYSRQLSFQDLHIGHRSPIIVLKLWNFIIFMSFGHFFYLIGLNYMVEQFIKRSYYLGFYFLLGYFTQLLCKRKKEQLKRLPIQAHVFSLFVLRKVVIQINFSFFKVFWRLWAQLNP</sequence>
<name>A0A0V0QQB0_PSEPJ</name>
<feature type="transmembrane region" description="Helical" evidence="1">
    <location>
        <begin position="105"/>
        <end position="123"/>
    </location>
</feature>
<keyword evidence="3" id="KW-1185">Reference proteome</keyword>
<comment type="caution">
    <text evidence="2">The sequence shown here is derived from an EMBL/GenBank/DDBJ whole genome shotgun (WGS) entry which is preliminary data.</text>
</comment>
<dbReference type="InParanoid" id="A0A0V0QQB0"/>
<dbReference type="EMBL" id="LDAU01000119">
    <property type="protein sequence ID" value="KRX04311.1"/>
    <property type="molecule type" value="Genomic_DNA"/>
</dbReference>
<keyword evidence="1" id="KW-0472">Membrane</keyword>
<keyword evidence="1" id="KW-0812">Transmembrane</keyword>
<proteinExistence type="predicted"/>
<feature type="transmembrane region" description="Helical" evidence="1">
    <location>
        <begin position="77"/>
        <end position="99"/>
    </location>
</feature>
<keyword evidence="1" id="KW-1133">Transmembrane helix</keyword>
<evidence type="ECO:0000313" key="3">
    <source>
        <dbReference type="Proteomes" id="UP000054937"/>
    </source>
</evidence>
<feature type="transmembrane region" description="Helical" evidence="1">
    <location>
        <begin position="12"/>
        <end position="28"/>
    </location>
</feature>
<evidence type="ECO:0000256" key="1">
    <source>
        <dbReference type="SAM" id="Phobius"/>
    </source>
</evidence>
<dbReference type="Proteomes" id="UP000054937">
    <property type="component" value="Unassembled WGS sequence"/>
</dbReference>
<protein>
    <recommendedName>
        <fullName evidence="4">Transmembrane protein</fullName>
    </recommendedName>
</protein>